<evidence type="ECO:0000313" key="17">
    <source>
        <dbReference type="Proteomes" id="UP001642360"/>
    </source>
</evidence>
<evidence type="ECO:0000313" key="14">
    <source>
        <dbReference type="EMBL" id="CAK9133386.1"/>
    </source>
</evidence>
<dbReference type="InterPro" id="IPR006626">
    <property type="entry name" value="PbH1"/>
</dbReference>
<evidence type="ECO:0000313" key="11">
    <source>
        <dbReference type="EMBL" id="CAK9133383.1"/>
    </source>
</evidence>
<evidence type="ECO:0000256" key="10">
    <source>
        <dbReference type="SAM" id="SignalP"/>
    </source>
</evidence>
<keyword evidence="6 9" id="KW-0326">Glycosidase</keyword>
<dbReference type="EMBL" id="CAUOFW020000003">
    <property type="protein sequence ID" value="CAK9133385.1"/>
    <property type="molecule type" value="Genomic_DNA"/>
</dbReference>
<feature type="chain" id="PRO_5044720843" description="Exopolygalacturonase-like" evidence="10">
    <location>
        <begin position="23"/>
        <end position="403"/>
    </location>
</feature>
<dbReference type="Proteomes" id="UP001642360">
    <property type="component" value="Unassembled WGS sequence"/>
</dbReference>
<gene>
    <name evidence="11" type="ORF">ILEXP_LOCUS291</name>
    <name evidence="12" type="ORF">ILEXP_LOCUS292</name>
    <name evidence="13" type="ORF">ILEXP_LOCUS293</name>
    <name evidence="14" type="ORF">ILEXP_LOCUS294</name>
    <name evidence="15" type="ORF">ILEXP_LOCUS295</name>
    <name evidence="16" type="ORF">ILEXP_LOCUS45931</name>
</gene>
<dbReference type="InterPro" id="IPR012334">
    <property type="entry name" value="Pectin_lyas_fold"/>
</dbReference>
<organism evidence="13 17">
    <name type="scientific">Ilex paraguariensis</name>
    <name type="common">yerba mate</name>
    <dbReference type="NCBI Taxonomy" id="185542"/>
    <lineage>
        <taxon>Eukaryota</taxon>
        <taxon>Viridiplantae</taxon>
        <taxon>Streptophyta</taxon>
        <taxon>Embryophyta</taxon>
        <taxon>Tracheophyta</taxon>
        <taxon>Spermatophyta</taxon>
        <taxon>Magnoliopsida</taxon>
        <taxon>eudicotyledons</taxon>
        <taxon>Gunneridae</taxon>
        <taxon>Pentapetalae</taxon>
        <taxon>asterids</taxon>
        <taxon>campanulids</taxon>
        <taxon>Aquifoliales</taxon>
        <taxon>Aquifoliaceae</taxon>
        <taxon>Ilex</taxon>
    </lineage>
</organism>
<evidence type="ECO:0000256" key="6">
    <source>
        <dbReference type="ARBA" id="ARBA00023295"/>
    </source>
</evidence>
<proteinExistence type="inferred from homology"/>
<keyword evidence="4" id="KW-0964">Secreted</keyword>
<evidence type="ECO:0000256" key="5">
    <source>
        <dbReference type="ARBA" id="ARBA00022801"/>
    </source>
</evidence>
<accession>A0ABC8QL80</accession>
<dbReference type="InterPro" id="IPR011050">
    <property type="entry name" value="Pectin_lyase_fold/virulence"/>
</dbReference>
<dbReference type="EMBL" id="CAUOFW020000003">
    <property type="protein sequence ID" value="CAK9133384.1"/>
    <property type="molecule type" value="Genomic_DNA"/>
</dbReference>
<evidence type="ECO:0000313" key="12">
    <source>
        <dbReference type="EMBL" id="CAK9133384.1"/>
    </source>
</evidence>
<dbReference type="PROSITE" id="PS00502">
    <property type="entry name" value="POLYGALACTURONASE"/>
    <property type="match status" value="1"/>
</dbReference>
<evidence type="ECO:0000313" key="13">
    <source>
        <dbReference type="EMBL" id="CAK9133385.1"/>
    </source>
</evidence>
<keyword evidence="10" id="KW-0732">Signal</keyword>
<dbReference type="EMBL" id="CAUOFW020000003">
    <property type="protein sequence ID" value="CAK9133383.1"/>
    <property type="molecule type" value="Genomic_DNA"/>
</dbReference>
<dbReference type="FunFam" id="2.160.20.10:FF:000004">
    <property type="entry name" value="Pectin lyase-like superfamily protein"/>
    <property type="match status" value="1"/>
</dbReference>
<dbReference type="Gene3D" id="2.160.20.10">
    <property type="entry name" value="Single-stranded right-handed beta-helix, Pectin lyase-like"/>
    <property type="match status" value="1"/>
</dbReference>
<dbReference type="AlphaFoldDB" id="A0ABC8QL80"/>
<feature type="active site" evidence="8">
    <location>
        <position position="244"/>
    </location>
</feature>
<comment type="subcellular location">
    <subcellularLocation>
        <location evidence="1">Secreted</location>
        <location evidence="1">Cell wall</location>
    </subcellularLocation>
</comment>
<keyword evidence="7" id="KW-0961">Cell wall biogenesis/degradation</keyword>
<protein>
    <recommendedName>
        <fullName evidence="18">Exopolygalacturonase-like</fullName>
    </recommendedName>
</protein>
<comment type="similarity">
    <text evidence="2 9">Belongs to the glycosyl hydrolase 28 family.</text>
</comment>
<evidence type="ECO:0000313" key="15">
    <source>
        <dbReference type="EMBL" id="CAK9133387.1"/>
    </source>
</evidence>
<feature type="signal peptide" evidence="10">
    <location>
        <begin position="1"/>
        <end position="22"/>
    </location>
</feature>
<dbReference type="PANTHER" id="PTHR31375">
    <property type="match status" value="1"/>
</dbReference>
<evidence type="ECO:0008006" key="18">
    <source>
        <dbReference type="Google" id="ProtNLM"/>
    </source>
</evidence>
<dbReference type="Pfam" id="PF00295">
    <property type="entry name" value="Glyco_hydro_28"/>
    <property type="match status" value="1"/>
</dbReference>
<keyword evidence="3" id="KW-0134">Cell wall</keyword>
<evidence type="ECO:0000256" key="1">
    <source>
        <dbReference type="ARBA" id="ARBA00004191"/>
    </source>
</evidence>
<dbReference type="SUPFAM" id="SSF51126">
    <property type="entry name" value="Pectin lyase-like"/>
    <property type="match status" value="1"/>
</dbReference>
<reference evidence="13 17" key="1">
    <citation type="submission" date="2024-02" db="EMBL/GenBank/DDBJ databases">
        <authorList>
            <person name="Vignale AGUSTIN F."/>
            <person name="Sosa J E."/>
            <person name="Modenutti C."/>
        </authorList>
    </citation>
    <scope>NUCLEOTIDE SEQUENCE [LARGE SCALE GENOMIC DNA]</scope>
</reference>
<dbReference type="GO" id="GO:0004553">
    <property type="term" value="F:hydrolase activity, hydrolyzing O-glycosyl compounds"/>
    <property type="evidence" value="ECO:0007669"/>
    <property type="project" value="UniProtKB-ARBA"/>
</dbReference>
<evidence type="ECO:0000313" key="16">
    <source>
        <dbReference type="EMBL" id="CAK9176094.1"/>
    </source>
</evidence>
<keyword evidence="17" id="KW-1185">Reference proteome</keyword>
<dbReference type="GO" id="GO:0071555">
    <property type="term" value="P:cell wall organization"/>
    <property type="evidence" value="ECO:0007669"/>
    <property type="project" value="UniProtKB-KW"/>
</dbReference>
<name>A0ABC8QL80_9AQUA</name>
<dbReference type="EMBL" id="CAUOFW020000003">
    <property type="protein sequence ID" value="CAK9133387.1"/>
    <property type="molecule type" value="Genomic_DNA"/>
</dbReference>
<dbReference type="SMART" id="SM00710">
    <property type="entry name" value="PbH1"/>
    <property type="match status" value="4"/>
</dbReference>
<evidence type="ECO:0000256" key="3">
    <source>
        <dbReference type="ARBA" id="ARBA00022512"/>
    </source>
</evidence>
<keyword evidence="5 9" id="KW-0378">Hydrolase</keyword>
<dbReference type="EMBL" id="CAUOFW020000003">
    <property type="protein sequence ID" value="CAK9133386.1"/>
    <property type="molecule type" value="Genomic_DNA"/>
</dbReference>
<dbReference type="EMBL" id="CAUOFW020006744">
    <property type="protein sequence ID" value="CAK9176094.1"/>
    <property type="molecule type" value="Genomic_DNA"/>
</dbReference>
<comment type="caution">
    <text evidence="13">The sequence shown here is derived from an EMBL/GenBank/DDBJ whole genome shotgun (WGS) entry which is preliminary data.</text>
</comment>
<evidence type="ECO:0000256" key="7">
    <source>
        <dbReference type="ARBA" id="ARBA00023316"/>
    </source>
</evidence>
<evidence type="ECO:0000256" key="4">
    <source>
        <dbReference type="ARBA" id="ARBA00022525"/>
    </source>
</evidence>
<evidence type="ECO:0000256" key="8">
    <source>
        <dbReference type="PROSITE-ProRule" id="PRU10052"/>
    </source>
</evidence>
<sequence>MGLKISFSSIVLLLLLTRVVEGQPGVFDVTKFGAKPDADIGPALVSAWKEACASVTPSTILIPKNNYALSQVLFEGPCKSSINFQIQGTVKASGDPSAFKANGPGLPGWVTFEHVDLLTVSGGGTFDGQGATAWSKNDCQTNSNCAKLPISLVFNFVTNSVAQDITSLNSKNFHLQVFGADNMTVQHVTITAPGDSPNTDGIHVGRSTKVTINDTQIGTGDDCISIGDGTQQLTIEKVTCGPGHGISVGSLGKFPEEKEVVGVFVRNCTLTNTLNGVRIKTWPASLPGSASDMHFEDIIVNNVGNPVMIDQEYCPSNQCSKKAPSRVKVSKVSFKNIKGTSSTQLAVKLLCSESIPCENVEVGDIDLAYSGPEGPPTTICSNVKPIFSGKQNPPTCVGGSQSS</sequence>
<dbReference type="InterPro" id="IPR000743">
    <property type="entry name" value="Glyco_hydro_28"/>
</dbReference>
<evidence type="ECO:0000256" key="9">
    <source>
        <dbReference type="RuleBase" id="RU361169"/>
    </source>
</evidence>
<evidence type="ECO:0000256" key="2">
    <source>
        <dbReference type="ARBA" id="ARBA00008834"/>
    </source>
</evidence>